<evidence type="ECO:0000259" key="4">
    <source>
        <dbReference type="PROSITE" id="PS50003"/>
    </source>
</evidence>
<feature type="compositionally biased region" description="Acidic residues" evidence="3">
    <location>
        <begin position="234"/>
        <end position="257"/>
    </location>
</feature>
<evidence type="ECO:0000256" key="2">
    <source>
        <dbReference type="ARBA" id="ARBA00023306"/>
    </source>
</evidence>
<organism evidence="5 6">
    <name type="scientific">Torulaspora globosa</name>
    <dbReference type="NCBI Taxonomy" id="48254"/>
    <lineage>
        <taxon>Eukaryota</taxon>
        <taxon>Fungi</taxon>
        <taxon>Dikarya</taxon>
        <taxon>Ascomycota</taxon>
        <taxon>Saccharomycotina</taxon>
        <taxon>Saccharomycetes</taxon>
        <taxon>Saccharomycetales</taxon>
        <taxon>Saccharomycetaceae</taxon>
        <taxon>Torulaspora</taxon>
    </lineage>
</organism>
<dbReference type="GO" id="GO:0097271">
    <property type="term" value="P:protein localization to bud neck"/>
    <property type="evidence" value="ECO:0007669"/>
    <property type="project" value="TreeGrafter"/>
</dbReference>
<dbReference type="GO" id="GO:0005525">
    <property type="term" value="F:GTP binding"/>
    <property type="evidence" value="ECO:0007669"/>
    <property type="project" value="TreeGrafter"/>
</dbReference>
<dbReference type="InterPro" id="IPR011993">
    <property type="entry name" value="PH-like_dom_sf"/>
</dbReference>
<dbReference type="SUPFAM" id="SSF50729">
    <property type="entry name" value="PH domain-like"/>
    <property type="match status" value="1"/>
</dbReference>
<proteinExistence type="predicted"/>
<dbReference type="GO" id="GO:0007120">
    <property type="term" value="P:axial cellular bud site selection"/>
    <property type="evidence" value="ECO:0007669"/>
    <property type="project" value="TreeGrafter"/>
</dbReference>
<dbReference type="PROSITE" id="PS50003">
    <property type="entry name" value="PH_DOMAIN"/>
    <property type="match status" value="1"/>
</dbReference>
<dbReference type="InterPro" id="IPR001849">
    <property type="entry name" value="PH_domain"/>
</dbReference>
<feature type="region of interest" description="Disordered" evidence="3">
    <location>
        <begin position="645"/>
        <end position="671"/>
    </location>
</feature>
<feature type="domain" description="PH" evidence="4">
    <location>
        <begin position="1240"/>
        <end position="1348"/>
    </location>
</feature>
<dbReference type="CDD" id="cd13278">
    <property type="entry name" value="PH_Bud4"/>
    <property type="match status" value="1"/>
</dbReference>
<feature type="region of interest" description="Disordered" evidence="3">
    <location>
        <begin position="414"/>
        <end position="433"/>
    </location>
</feature>
<dbReference type="PANTHER" id="PTHR36100:SF1">
    <property type="entry name" value="BUD SITE SELECTION PROTEIN 4"/>
    <property type="match status" value="1"/>
</dbReference>
<evidence type="ECO:0000256" key="1">
    <source>
        <dbReference type="ARBA" id="ARBA00022618"/>
    </source>
</evidence>
<protein>
    <recommendedName>
        <fullName evidence="4">PH domain-containing protein</fullName>
    </recommendedName>
</protein>
<evidence type="ECO:0000313" key="5">
    <source>
        <dbReference type="EMBL" id="QLQ79044.1"/>
    </source>
</evidence>
<keyword evidence="6" id="KW-1185">Reference proteome</keyword>
<accession>A0A7H9HMP0</accession>
<dbReference type="OrthoDB" id="2123378at2759"/>
<feature type="region of interest" description="Disordered" evidence="3">
    <location>
        <begin position="231"/>
        <end position="257"/>
    </location>
</feature>
<dbReference type="GO" id="GO:0000142">
    <property type="term" value="C:cellular bud neck contractile ring"/>
    <property type="evidence" value="ECO:0007669"/>
    <property type="project" value="TreeGrafter"/>
</dbReference>
<dbReference type="Gene3D" id="2.30.29.30">
    <property type="entry name" value="Pleckstrin-homology domain (PH domain)/Phosphotyrosine-binding domain (PTB)"/>
    <property type="match status" value="1"/>
</dbReference>
<reference evidence="5 6" key="1">
    <citation type="submission" date="2020-06" db="EMBL/GenBank/DDBJ databases">
        <title>The yeast mating-type switching endonuclease HO is a domesticated member of an unorthodox homing genetic element family.</title>
        <authorList>
            <person name="Coughlan A.Y."/>
            <person name="Lombardi L."/>
            <person name="Braun-Galleani S."/>
            <person name="Martos A.R."/>
            <person name="Galeote V."/>
            <person name="Bigey F."/>
            <person name="Dequin S."/>
            <person name="Byrne K.P."/>
            <person name="Wolfe K.H."/>
        </authorList>
    </citation>
    <scope>NUCLEOTIDE SEQUENCE [LARGE SCALE GENOMIC DNA]</scope>
    <source>
        <strain evidence="5 6">CBS2947</strain>
    </source>
</reference>
<gene>
    <name evidence="5" type="ORF">HG537_0B03910</name>
</gene>
<evidence type="ECO:0000313" key="6">
    <source>
        <dbReference type="Proteomes" id="UP000510647"/>
    </source>
</evidence>
<sequence>MGGENADETMDSLLKEIDDEMENTIGLEDHGEKRTRRWSIPLQEIGDETMEMLVSHNTIRNIEKNDVFEMRKIEKEESLPGTRKSVVFSEGVNLHEYVDEQRDSDHESVKIDTTWKETCFVPSTELPNEFNQSLIVETHSDCDGRQEEHDLVITTQDLLEHTVVDLDEKLSHMFDTNRNAHRLKLVTEEMDEMAPEREEPSKIEYTLQATKPLTIGVSEKVEEASLIHFQTTEDAGEVNGDEDQDAGEVNGDEDQDAELSSEYMNEIRLSPSKIPLTNTVNINNFSIHQQGRDPQTRLSSGSSCCDSVADLKTTVQHDKYNLLESSNTPVAQHEENYSDTGSFSHHETLATHPNTSRIFSVATSGDGYKSAKEMAYSARSTSSNEDASVRPVPKLAEGSVEDLDISLRLLKSDDSTSTVTENSSPEDENIRTDNEDFRELSSDKKYHLPQLPQLPDQALRHMELQVRSVAKEYSEASETEILRDNKNLDTTSADSVQEQTTNELTVLPASDKVVEPCTAATDLQNQDDLSSKNPIDTSQNSTIECSEACVADLAGQADTLSEVSLANSDQKCNGQNDRQMADIQNYNEVESPMLPQVARMGSLVLDNSFMEDFDTSAESIDLTRSVKPSNYLSIWHMQEEDIKSTSPALSSNSQFSRYTNSTDSSAPNSNLEHTFKFKPRVISRSKYYYPEPRHEMSNCNDEYVITKPETALDPLRRNTIISRKIQENIKSQRRLFSTLHDLREACTLEQSCDEAKPNDENDQSLIESANLTVSSNITSSRQSEGNQLQLLPSLPDFDFGQEFANYLEAATNDNRSILHPSNDERGNYNVWDHNDELGTPTSLNNGSAPIDALHKLLGSEKRTSEPLETDAHSTKSNNVFGVLKTPVKEVSVGRGLSLKGYEAMVSEGFGSEGYSRSIKKHGSEKDALETLSINLSPSRSPGPVKKTHVGSPFKVKPRRNDICNEKTRTDNQSPAEDSRQDNKLEAKDLQHPLNSCNQPESESASLTDGLAQLAILPDRGNLYLKLRNITDLLLQNVKHHKAEFSVEFDNGMNTVQTTWQPLTSNNMCDIDKEFEIVLANDMKSISKLIITLRCRYQSPKFEFQEVVEKIPVAKKFPFGKSKFEYQKRFIQKTAAQDEWDYLFARDGSFGRCEINLDETFLGEVKFCNKPLTFTMVNEWARKPDPTSSKKLHELPRRSPYAIGTLNIKACYLERTSPFEKFPKTLQIARNIISKYKQQQAIFKEGYMLQEGGDVQNNIQRRFFKLQGNNMLGYHEITKQPKLAINLLKVVRVFGPGDVPKEGERNLTDLVLFSGCFHLVFDNEERITFSTESPKDGEEWYNKISEVVSLNRCHQPWVKYFHQSIDLDH</sequence>
<dbReference type="PANTHER" id="PTHR36100">
    <property type="entry name" value="BUD SITE SELECTION PROTEIN 4"/>
    <property type="match status" value="1"/>
</dbReference>
<evidence type="ECO:0000256" key="3">
    <source>
        <dbReference type="SAM" id="MobiDB-lite"/>
    </source>
</evidence>
<dbReference type="Pfam" id="PF00169">
    <property type="entry name" value="PH"/>
    <property type="match status" value="1"/>
</dbReference>
<name>A0A7H9HMP0_9SACH</name>
<dbReference type="EMBL" id="CP059268">
    <property type="protein sequence ID" value="QLQ79044.1"/>
    <property type="molecule type" value="Genomic_DNA"/>
</dbReference>
<feature type="compositionally biased region" description="Basic and acidic residues" evidence="3">
    <location>
        <begin position="958"/>
        <end position="969"/>
    </location>
</feature>
<feature type="region of interest" description="Disordered" evidence="3">
    <location>
        <begin position="934"/>
        <end position="982"/>
    </location>
</feature>
<keyword evidence="1" id="KW-0132">Cell division</keyword>
<dbReference type="InterPro" id="IPR052007">
    <property type="entry name" value="Bud4"/>
</dbReference>
<dbReference type="Proteomes" id="UP000510647">
    <property type="component" value="Chromosome 2"/>
</dbReference>
<dbReference type="SMART" id="SM00233">
    <property type="entry name" value="PH"/>
    <property type="match status" value="1"/>
</dbReference>
<keyword evidence="2" id="KW-0131">Cell cycle</keyword>